<accession>A0A919VGZ2</accession>
<protein>
    <recommendedName>
        <fullName evidence="3">GrpB family protein</fullName>
    </recommendedName>
</protein>
<dbReference type="Pfam" id="PF04229">
    <property type="entry name" value="GrpB"/>
    <property type="match status" value="1"/>
</dbReference>
<comment type="caution">
    <text evidence="1">The sequence shown here is derived from an EMBL/GenBank/DDBJ whole genome shotgun (WGS) entry which is preliminary data.</text>
</comment>
<name>A0A919VGZ2_9ACTN</name>
<dbReference type="Gene3D" id="3.30.460.10">
    <property type="entry name" value="Beta Polymerase, domain 2"/>
    <property type="match status" value="1"/>
</dbReference>
<gene>
    <name evidence="1" type="ORF">Ssi02_78250</name>
</gene>
<dbReference type="PANTHER" id="PTHR34822:SF1">
    <property type="entry name" value="GRPB FAMILY PROTEIN"/>
    <property type="match status" value="1"/>
</dbReference>
<evidence type="ECO:0008006" key="3">
    <source>
        <dbReference type="Google" id="ProtNLM"/>
    </source>
</evidence>
<evidence type="ECO:0000313" key="1">
    <source>
        <dbReference type="EMBL" id="GII97594.1"/>
    </source>
</evidence>
<dbReference type="InterPro" id="IPR007344">
    <property type="entry name" value="GrpB/CoaE"/>
</dbReference>
<dbReference type="AlphaFoldDB" id="A0A919VGZ2"/>
<dbReference type="EMBL" id="BOOW01000064">
    <property type="protein sequence ID" value="GII97594.1"/>
    <property type="molecule type" value="Genomic_DNA"/>
</dbReference>
<evidence type="ECO:0000313" key="2">
    <source>
        <dbReference type="Proteomes" id="UP000606172"/>
    </source>
</evidence>
<sequence>MGRQVEVVDYDPQWPRVFEELSQPIADVLGPLALRIEHVGSTSVPGLAAKPIVDLDVVIASREDLAAVIERLRGLGYEHRGDLGIPGREAFTIPAGLPAHHLYVCAADNAELARHLAFRDHLRAHPDTVEAYANLKRTLATRFPDDRVAYTDAKTTFVEGVLAGAVS</sequence>
<keyword evidence="2" id="KW-1185">Reference proteome</keyword>
<organism evidence="1 2">
    <name type="scientific">Sinosporangium siamense</name>
    <dbReference type="NCBI Taxonomy" id="1367973"/>
    <lineage>
        <taxon>Bacteria</taxon>
        <taxon>Bacillati</taxon>
        <taxon>Actinomycetota</taxon>
        <taxon>Actinomycetes</taxon>
        <taxon>Streptosporangiales</taxon>
        <taxon>Streptosporangiaceae</taxon>
        <taxon>Sinosporangium</taxon>
    </lineage>
</organism>
<proteinExistence type="predicted"/>
<dbReference type="PANTHER" id="PTHR34822">
    <property type="entry name" value="GRPB DOMAIN PROTEIN (AFU_ORTHOLOGUE AFUA_1G01530)"/>
    <property type="match status" value="1"/>
</dbReference>
<dbReference type="SUPFAM" id="SSF81301">
    <property type="entry name" value="Nucleotidyltransferase"/>
    <property type="match status" value="1"/>
</dbReference>
<reference evidence="1" key="1">
    <citation type="submission" date="2021-01" db="EMBL/GenBank/DDBJ databases">
        <title>Whole genome shotgun sequence of Sinosporangium siamense NBRC 109515.</title>
        <authorList>
            <person name="Komaki H."/>
            <person name="Tamura T."/>
        </authorList>
    </citation>
    <scope>NUCLEOTIDE SEQUENCE</scope>
    <source>
        <strain evidence="1">NBRC 109515</strain>
    </source>
</reference>
<dbReference type="InterPro" id="IPR043519">
    <property type="entry name" value="NT_sf"/>
</dbReference>
<dbReference type="Proteomes" id="UP000606172">
    <property type="component" value="Unassembled WGS sequence"/>
</dbReference>
<dbReference type="RefSeq" id="WP_204034264.1">
    <property type="nucleotide sequence ID" value="NZ_BOOW01000064.1"/>
</dbReference>